<comment type="caution">
    <text evidence="1">The sequence shown here is derived from an EMBL/GenBank/DDBJ whole genome shotgun (WGS) entry which is preliminary data.</text>
</comment>
<dbReference type="EMBL" id="JAGGKV010000015">
    <property type="protein sequence ID" value="MBP1965655.1"/>
    <property type="molecule type" value="Genomic_DNA"/>
</dbReference>
<proteinExistence type="predicted"/>
<gene>
    <name evidence="1" type="ORF">J2Z65_004900</name>
</gene>
<protein>
    <submittedName>
        <fullName evidence="1">Uncharacterized protein YajQ (UPF0234 family)</fullName>
    </submittedName>
</protein>
<evidence type="ECO:0000313" key="1">
    <source>
        <dbReference type="EMBL" id="MBP1965655.1"/>
    </source>
</evidence>
<accession>A0ABS4I4A9</accession>
<sequence length="49" mass="5487">MDNGKVNMADGKEYLIQVNIKAVIGKEDAKTINKIERSRTNLSYGSFLL</sequence>
<evidence type="ECO:0000313" key="2">
    <source>
        <dbReference type="Proteomes" id="UP001519344"/>
    </source>
</evidence>
<keyword evidence="2" id="KW-1185">Reference proteome</keyword>
<dbReference type="RefSeq" id="WP_167059423.1">
    <property type="nucleotide sequence ID" value="NZ_JAAOZR010000023.1"/>
</dbReference>
<name>A0ABS4I4A9_9BACL</name>
<reference evidence="1 2" key="1">
    <citation type="submission" date="2021-03" db="EMBL/GenBank/DDBJ databases">
        <title>Genomic Encyclopedia of Type Strains, Phase IV (KMG-IV): sequencing the most valuable type-strain genomes for metagenomic binning, comparative biology and taxonomic classification.</title>
        <authorList>
            <person name="Goeker M."/>
        </authorList>
    </citation>
    <scope>NUCLEOTIDE SEQUENCE [LARGE SCALE GENOMIC DNA]</scope>
    <source>
        <strain evidence="1 2">DSM 24950</strain>
    </source>
</reference>
<dbReference type="Proteomes" id="UP001519344">
    <property type="component" value="Unassembled WGS sequence"/>
</dbReference>
<organism evidence="1 2">
    <name type="scientific">Paenibacillus aceris</name>
    <dbReference type="NCBI Taxonomy" id="869555"/>
    <lineage>
        <taxon>Bacteria</taxon>
        <taxon>Bacillati</taxon>
        <taxon>Bacillota</taxon>
        <taxon>Bacilli</taxon>
        <taxon>Bacillales</taxon>
        <taxon>Paenibacillaceae</taxon>
        <taxon>Paenibacillus</taxon>
    </lineage>
</organism>